<organism evidence="24 25">
    <name type="scientific">Oceanisphaera profunda</name>
    <dbReference type="NCBI Taxonomy" id="1416627"/>
    <lineage>
        <taxon>Bacteria</taxon>
        <taxon>Pseudomonadati</taxon>
        <taxon>Pseudomonadota</taxon>
        <taxon>Gammaproteobacteria</taxon>
        <taxon>Aeromonadales</taxon>
        <taxon>Aeromonadaceae</taxon>
        <taxon>Oceanisphaera</taxon>
    </lineage>
</organism>
<dbReference type="SMART" id="SM00091">
    <property type="entry name" value="PAS"/>
    <property type="match status" value="1"/>
</dbReference>
<dbReference type="Pfam" id="PF02518">
    <property type="entry name" value="HATPase_c"/>
    <property type="match status" value="1"/>
</dbReference>
<dbReference type="OrthoDB" id="9770795at2"/>
<evidence type="ECO:0000256" key="16">
    <source>
        <dbReference type="PROSITE-ProRule" id="PRU00169"/>
    </source>
</evidence>
<comment type="catalytic activity">
    <reaction evidence="1 13">
        <text>ATP + protein L-histidine = ADP + protein N-phospho-L-histidine.</text>
        <dbReference type="EC" id="2.7.13.3"/>
    </reaction>
</comment>
<dbReference type="InterPro" id="IPR005467">
    <property type="entry name" value="His_kinase_dom"/>
</dbReference>
<keyword evidence="7 18" id="KW-0812">Transmembrane</keyword>
<dbReference type="InterPro" id="IPR000700">
    <property type="entry name" value="PAS-assoc_C"/>
</dbReference>
<evidence type="ECO:0000259" key="22">
    <source>
        <dbReference type="PROSITE" id="PS50113"/>
    </source>
</evidence>
<dbReference type="NCBIfam" id="TIGR00229">
    <property type="entry name" value="sensory_box"/>
    <property type="match status" value="1"/>
</dbReference>
<feature type="transmembrane region" description="Helical" evidence="18">
    <location>
        <begin position="58"/>
        <end position="77"/>
    </location>
</feature>
<feature type="domain" description="PAS" evidence="21">
    <location>
        <begin position="153"/>
        <end position="223"/>
    </location>
</feature>
<dbReference type="SMART" id="SM00388">
    <property type="entry name" value="HisKA"/>
    <property type="match status" value="1"/>
</dbReference>
<keyword evidence="6 13" id="KW-0808">Transferase</keyword>
<dbReference type="Pfam" id="PF00989">
    <property type="entry name" value="PAS"/>
    <property type="match status" value="1"/>
</dbReference>
<accession>A0A1Y0D501</accession>
<dbReference type="InterPro" id="IPR036097">
    <property type="entry name" value="HisK_dim/P_sf"/>
</dbReference>
<dbReference type="InterPro" id="IPR036890">
    <property type="entry name" value="HATPase_C_sf"/>
</dbReference>
<dbReference type="PROSITE" id="PS50112">
    <property type="entry name" value="PAS"/>
    <property type="match status" value="1"/>
</dbReference>
<feature type="modified residue" description="Phosphohistidine" evidence="14 15">
    <location>
        <position position="749"/>
    </location>
</feature>
<keyword evidence="12 13" id="KW-0472">Membrane</keyword>
<dbReference type="PROSITE" id="PS50113">
    <property type="entry name" value="PAC"/>
    <property type="match status" value="1"/>
</dbReference>
<dbReference type="KEGG" id="opf:CBP31_05655"/>
<evidence type="ECO:0000259" key="23">
    <source>
        <dbReference type="PROSITE" id="PS50894"/>
    </source>
</evidence>
<dbReference type="SUPFAM" id="SSF55874">
    <property type="entry name" value="ATPase domain of HSP90 chaperone/DNA topoisomerase II/histidine kinase"/>
    <property type="match status" value="1"/>
</dbReference>
<dbReference type="InterPro" id="IPR014409">
    <property type="entry name" value="Sig_transdc_His_kin_hyb_ArcB"/>
</dbReference>
<dbReference type="FunFam" id="3.30.565.10:FF:000010">
    <property type="entry name" value="Sensor histidine kinase RcsC"/>
    <property type="match status" value="1"/>
</dbReference>
<dbReference type="InterPro" id="IPR001789">
    <property type="entry name" value="Sig_transdc_resp-reg_receiver"/>
</dbReference>
<dbReference type="EC" id="2.7.13.3" evidence="13"/>
<evidence type="ECO:0000256" key="7">
    <source>
        <dbReference type="ARBA" id="ARBA00022692"/>
    </source>
</evidence>
<dbReference type="Gene3D" id="1.10.287.970">
    <property type="entry name" value="His Kinase A (phosphoacceptor) domain"/>
    <property type="match status" value="1"/>
</dbReference>
<dbReference type="InterPro" id="IPR003594">
    <property type="entry name" value="HATPase_dom"/>
</dbReference>
<dbReference type="SUPFAM" id="SSF47226">
    <property type="entry name" value="Histidine-containing phosphotransfer domain, HPT domain"/>
    <property type="match status" value="1"/>
</dbReference>
<dbReference type="EMBL" id="CP021377">
    <property type="protein sequence ID" value="ART82175.1"/>
    <property type="molecule type" value="Genomic_DNA"/>
</dbReference>
<feature type="coiled-coil region" evidence="17">
    <location>
        <begin position="77"/>
        <end position="125"/>
    </location>
</feature>
<feature type="modified residue" description="4-aspartylphosphate" evidence="14 16">
    <location>
        <position position="574"/>
    </location>
</feature>
<keyword evidence="13" id="KW-0805">Transcription regulation</keyword>
<sequence>MKPIKTWAQYYVDLMTKLGIVRFSMLLATCIILLAIFIQVGVTLFLRGNVESVDLVRSIFFGLLVTPWAVYFLSVVVDQLEDSRQRLSRLVQRLQQMRERDLELNNELQEKIELLNCQIEETHKAETGRDQAIEDLEAEVYQREKAQMESQERMALLRSFIDTSPDLVYYRNEREEFSGCNRAMENLLGKQEKELIGLTPYDVYPADVAEKVVETDKEVFARNESQTYEQWLQYPDSRRACFELRKVPFFDRNGKRLGLLGFGRDITERKRYQEELEKASRDKTTFISTISHELRTPLNGIVGLSRILLATKLDKAQHQHMKTIHFSAVTLGNIFNDIIDLDKIDRSRLELAPEPMDFPGFLDDLESLARLQAEQKGLYLHFDRDGDIPDWIMADGTRLRQVLWNLVGNAVKFTDEGGVTIRCMADELMVGEITLRFDIEDTGIGIPLSLQEEIFSLYFQVEGDKYATGTGIGLAVSKQLVETMRGTIELDSEPNEGSCFSITIKVPRTSAPVDDPVVAHLPCLSVLLVEDVELNVTVACALLEKLGHQVTVARDGKEAFDCLAEQCFDLVFLDIQLPDMTGFDIAARLRKEAQEQDHSLPPLVALTANVISDKQEYLAKGMDDAISKPLSSKAIKGVLARFFAHKPRVSNRARLLASTPTPPTINSPKLDSPTIAPPITVSPSAEPAINNDESIVLDCVFLNDYVDTVGARILLSSVDMLDDMAVDYLRKLNEFVAAKAQDQIVDEAHKIKGAAGSVGLKRIQQLAQLIQSPEHPDWWQEMAGWSQQLNHDLPGDLAVLRQWLESRV</sequence>
<evidence type="ECO:0000313" key="24">
    <source>
        <dbReference type="EMBL" id="ART82175.1"/>
    </source>
</evidence>
<dbReference type="PANTHER" id="PTHR43047">
    <property type="entry name" value="TWO-COMPONENT HISTIDINE PROTEIN KINASE"/>
    <property type="match status" value="1"/>
</dbReference>
<dbReference type="SUPFAM" id="SSF55785">
    <property type="entry name" value="PYP-like sensor domain (PAS domain)"/>
    <property type="match status" value="1"/>
</dbReference>
<keyword evidence="3 13" id="KW-1003">Cell membrane</keyword>
<keyword evidence="11 13" id="KW-0902">Two-component regulatory system</keyword>
<evidence type="ECO:0000256" key="11">
    <source>
        <dbReference type="ARBA" id="ARBA00023012"/>
    </source>
</evidence>
<feature type="domain" description="Histidine kinase" evidence="19">
    <location>
        <begin position="289"/>
        <end position="508"/>
    </location>
</feature>
<feature type="domain" description="PAC" evidence="22">
    <location>
        <begin position="226"/>
        <end position="278"/>
    </location>
</feature>
<dbReference type="InterPro" id="IPR004358">
    <property type="entry name" value="Sig_transdc_His_kin-like_C"/>
</dbReference>
<dbReference type="Gene3D" id="3.30.450.20">
    <property type="entry name" value="PAS domain"/>
    <property type="match status" value="1"/>
</dbReference>
<evidence type="ECO:0000259" key="19">
    <source>
        <dbReference type="PROSITE" id="PS50109"/>
    </source>
</evidence>
<name>A0A1Y0D501_9GAMM</name>
<dbReference type="CDD" id="cd00130">
    <property type="entry name" value="PAS"/>
    <property type="match status" value="1"/>
</dbReference>
<dbReference type="Gene3D" id="3.40.50.2300">
    <property type="match status" value="1"/>
</dbReference>
<evidence type="ECO:0000256" key="18">
    <source>
        <dbReference type="SAM" id="Phobius"/>
    </source>
</evidence>
<dbReference type="InterPro" id="IPR003661">
    <property type="entry name" value="HisK_dim/P_dom"/>
</dbReference>
<evidence type="ECO:0000256" key="2">
    <source>
        <dbReference type="ARBA" id="ARBA00004429"/>
    </source>
</evidence>
<dbReference type="AlphaFoldDB" id="A0A1Y0D501"/>
<comment type="subcellular location">
    <subcellularLocation>
        <location evidence="2 13">Cell inner membrane</location>
        <topology evidence="2 13">Multi-pass membrane protein</topology>
    </subcellularLocation>
</comment>
<dbReference type="GO" id="GO:0006355">
    <property type="term" value="P:regulation of DNA-templated transcription"/>
    <property type="evidence" value="ECO:0007669"/>
    <property type="project" value="InterPro"/>
</dbReference>
<dbReference type="Proteomes" id="UP000243937">
    <property type="component" value="Chromosome"/>
</dbReference>
<dbReference type="SMART" id="SM00387">
    <property type="entry name" value="HATPase_c"/>
    <property type="match status" value="1"/>
</dbReference>
<evidence type="ECO:0000256" key="6">
    <source>
        <dbReference type="ARBA" id="ARBA00022679"/>
    </source>
</evidence>
<dbReference type="GO" id="GO:0005886">
    <property type="term" value="C:plasma membrane"/>
    <property type="evidence" value="ECO:0007669"/>
    <property type="project" value="UniProtKB-SubCell"/>
</dbReference>
<dbReference type="InterPro" id="IPR040642">
    <property type="entry name" value="HKR_ArcB_TM"/>
</dbReference>
<evidence type="ECO:0000256" key="15">
    <source>
        <dbReference type="PROSITE-ProRule" id="PRU00110"/>
    </source>
</evidence>
<dbReference type="InterPro" id="IPR035965">
    <property type="entry name" value="PAS-like_dom_sf"/>
</dbReference>
<dbReference type="Pfam" id="PF00072">
    <property type="entry name" value="Response_reg"/>
    <property type="match status" value="1"/>
</dbReference>
<dbReference type="Gene3D" id="3.30.565.10">
    <property type="entry name" value="Histidine kinase-like ATPase, C-terminal domain"/>
    <property type="match status" value="1"/>
</dbReference>
<dbReference type="CDD" id="cd00088">
    <property type="entry name" value="HPT"/>
    <property type="match status" value="1"/>
</dbReference>
<dbReference type="SUPFAM" id="SSF52172">
    <property type="entry name" value="CheY-like"/>
    <property type="match status" value="1"/>
</dbReference>
<dbReference type="PRINTS" id="PR00344">
    <property type="entry name" value="BCTRLSENSOR"/>
</dbReference>
<evidence type="ECO:0000256" key="9">
    <source>
        <dbReference type="ARBA" id="ARBA00022840"/>
    </source>
</evidence>
<evidence type="ECO:0000256" key="17">
    <source>
        <dbReference type="SAM" id="Coils"/>
    </source>
</evidence>
<evidence type="ECO:0000256" key="13">
    <source>
        <dbReference type="PIRNR" id="PIRNR003182"/>
    </source>
</evidence>
<dbReference type="Gene3D" id="1.10.287.130">
    <property type="match status" value="1"/>
</dbReference>
<dbReference type="Pfam" id="PF00512">
    <property type="entry name" value="HisKA"/>
    <property type="match status" value="1"/>
</dbReference>
<feature type="domain" description="Response regulatory" evidence="20">
    <location>
        <begin position="525"/>
        <end position="643"/>
    </location>
</feature>
<reference evidence="24 25" key="1">
    <citation type="journal article" date="2014" name="Int. J. Syst. Evol. Microbiol.">
        <title>Oceanisphaera profunda sp. nov., a marine bacterium isolated from deep-sea sediment, and emended description of the genus Oceanisphaera.</title>
        <authorList>
            <person name="Xu Z."/>
            <person name="Zhang X.Y."/>
            <person name="Su H.N."/>
            <person name="Yu Z.C."/>
            <person name="Liu C."/>
            <person name="Li H."/>
            <person name="Chen X.L."/>
            <person name="Song X.Y."/>
            <person name="Xie B.B."/>
            <person name="Qin Q.L."/>
            <person name="Zhou B.C."/>
            <person name="Shi M."/>
            <person name="Huang Y."/>
            <person name="Zhang Y.Z."/>
        </authorList>
    </citation>
    <scope>NUCLEOTIDE SEQUENCE [LARGE SCALE GENOMIC DNA]</scope>
    <source>
        <strain evidence="24 25">SM1222</strain>
    </source>
</reference>
<dbReference type="Pfam" id="PF01627">
    <property type="entry name" value="Hpt"/>
    <property type="match status" value="1"/>
</dbReference>
<dbReference type="CDD" id="cd17546">
    <property type="entry name" value="REC_hyHK_CKI1_RcsC-like"/>
    <property type="match status" value="1"/>
</dbReference>
<evidence type="ECO:0000256" key="5">
    <source>
        <dbReference type="ARBA" id="ARBA00022553"/>
    </source>
</evidence>
<dbReference type="InterPro" id="IPR036641">
    <property type="entry name" value="HPT_dom_sf"/>
</dbReference>
<dbReference type="PROSITE" id="PS50894">
    <property type="entry name" value="HPT"/>
    <property type="match status" value="1"/>
</dbReference>
<dbReference type="GO" id="GO:0000155">
    <property type="term" value="F:phosphorelay sensor kinase activity"/>
    <property type="evidence" value="ECO:0007669"/>
    <property type="project" value="UniProtKB-UniRule"/>
</dbReference>
<evidence type="ECO:0000256" key="14">
    <source>
        <dbReference type="PIRSR" id="PIRSR003182-50"/>
    </source>
</evidence>
<keyword evidence="4 13" id="KW-0997">Cell inner membrane</keyword>
<keyword evidence="13" id="KW-0804">Transcription</keyword>
<evidence type="ECO:0000256" key="1">
    <source>
        <dbReference type="ARBA" id="ARBA00000085"/>
    </source>
</evidence>
<evidence type="ECO:0000259" key="20">
    <source>
        <dbReference type="PROSITE" id="PS50110"/>
    </source>
</evidence>
<dbReference type="RefSeq" id="WP_087035323.1">
    <property type="nucleotide sequence ID" value="NZ_CP021377.1"/>
</dbReference>
<feature type="modified residue" description="Phosphohistidine; by autocatalysis" evidence="14">
    <location>
        <position position="292"/>
    </location>
</feature>
<keyword evidence="10 18" id="KW-1133">Transmembrane helix</keyword>
<evidence type="ECO:0000256" key="10">
    <source>
        <dbReference type="ARBA" id="ARBA00022989"/>
    </source>
</evidence>
<dbReference type="PIRSF" id="PIRSF003182">
    <property type="entry name" value="ArcB"/>
    <property type="match status" value="1"/>
</dbReference>
<keyword evidence="9 13" id="KW-0067">ATP-binding</keyword>
<dbReference type="InterPro" id="IPR013767">
    <property type="entry name" value="PAS_fold"/>
</dbReference>
<keyword evidence="5 14" id="KW-0597">Phosphoprotein</keyword>
<dbReference type="InterPro" id="IPR008207">
    <property type="entry name" value="Sig_transdc_His_kin_Hpt_dom"/>
</dbReference>
<dbReference type="GO" id="GO:0005524">
    <property type="term" value="F:ATP binding"/>
    <property type="evidence" value="ECO:0007669"/>
    <property type="project" value="UniProtKB-UniRule"/>
</dbReference>
<evidence type="ECO:0000256" key="3">
    <source>
        <dbReference type="ARBA" id="ARBA00022475"/>
    </source>
</evidence>
<dbReference type="PROSITE" id="PS50109">
    <property type="entry name" value="HIS_KIN"/>
    <property type="match status" value="1"/>
</dbReference>
<evidence type="ECO:0000313" key="25">
    <source>
        <dbReference type="Proteomes" id="UP000243937"/>
    </source>
</evidence>
<evidence type="ECO:0000259" key="21">
    <source>
        <dbReference type="PROSITE" id="PS50112"/>
    </source>
</evidence>
<keyword evidence="8 13" id="KW-0418">Kinase</keyword>
<dbReference type="InterPro" id="IPR011006">
    <property type="entry name" value="CheY-like_superfamily"/>
</dbReference>
<protein>
    <recommendedName>
        <fullName evidence="13">Aerobic respiration control sensor protein</fullName>
        <ecNumber evidence="13">2.7.13.3</ecNumber>
    </recommendedName>
</protein>
<dbReference type="NCBIfam" id="NF008302">
    <property type="entry name" value="PRK11091.1"/>
    <property type="match status" value="1"/>
</dbReference>
<keyword evidence="13" id="KW-0547">Nucleotide-binding</keyword>
<dbReference type="PROSITE" id="PS50110">
    <property type="entry name" value="RESPONSE_REGULATORY"/>
    <property type="match status" value="1"/>
</dbReference>
<dbReference type="CDD" id="cd00082">
    <property type="entry name" value="HisKA"/>
    <property type="match status" value="1"/>
</dbReference>
<feature type="transmembrane region" description="Helical" evidence="18">
    <location>
        <begin position="20"/>
        <end position="46"/>
    </location>
</feature>
<proteinExistence type="predicted"/>
<comment type="PTM">
    <text evidence="14">Activation requires a sequential transfer of a phosphate group from a His in the primary transmitter domain, to an Asp in the receiver domain and to a His in the secondary transmitter domain.</text>
</comment>
<keyword evidence="25" id="KW-1185">Reference proteome</keyword>
<evidence type="ECO:0000256" key="12">
    <source>
        <dbReference type="ARBA" id="ARBA00023136"/>
    </source>
</evidence>
<dbReference type="InterPro" id="IPR027460">
    <property type="entry name" value="ArcB_TM_sf"/>
</dbReference>
<dbReference type="GO" id="GO:0009927">
    <property type="term" value="F:histidine phosphotransfer kinase activity"/>
    <property type="evidence" value="ECO:0007669"/>
    <property type="project" value="TreeGrafter"/>
</dbReference>
<dbReference type="SMART" id="SM00448">
    <property type="entry name" value="REC"/>
    <property type="match status" value="1"/>
</dbReference>
<evidence type="ECO:0000256" key="4">
    <source>
        <dbReference type="ARBA" id="ARBA00022519"/>
    </source>
</evidence>
<dbReference type="Gene3D" id="1.20.120.160">
    <property type="entry name" value="HPT domain"/>
    <property type="match status" value="1"/>
</dbReference>
<dbReference type="Pfam" id="PF18415">
    <property type="entry name" value="HKR_ArcB_TM"/>
    <property type="match status" value="1"/>
</dbReference>
<feature type="domain" description="HPt" evidence="23">
    <location>
        <begin position="710"/>
        <end position="807"/>
    </location>
</feature>
<dbReference type="InterPro" id="IPR000014">
    <property type="entry name" value="PAS"/>
</dbReference>
<keyword evidence="17" id="KW-0175">Coiled coil</keyword>
<dbReference type="SUPFAM" id="SSF47384">
    <property type="entry name" value="Homodimeric domain of signal transducing histidine kinase"/>
    <property type="match status" value="1"/>
</dbReference>
<gene>
    <name evidence="24" type="ORF">CBP31_05655</name>
</gene>
<evidence type="ECO:0000256" key="8">
    <source>
        <dbReference type="ARBA" id="ARBA00022777"/>
    </source>
</evidence>
<dbReference type="PANTHER" id="PTHR43047:SF72">
    <property type="entry name" value="OSMOSENSING HISTIDINE PROTEIN KINASE SLN1"/>
    <property type="match status" value="1"/>
</dbReference>
<dbReference type="CDD" id="cd16922">
    <property type="entry name" value="HATPase_EvgS-ArcB-TorS-like"/>
    <property type="match status" value="1"/>
</dbReference>